<dbReference type="InterPro" id="IPR029004">
    <property type="entry name" value="Ribosomal_eL28/Mak16"/>
</dbReference>
<protein>
    <recommendedName>
        <fullName evidence="4">Ribosomal eL28/Mak16 domain-containing protein</fullName>
    </recommendedName>
</protein>
<accession>A0ABQ7BDE1</accession>
<dbReference type="PANTHER" id="PTHR23405">
    <property type="entry name" value="MAINTENANCE OF KILLER 16 MAK16 PROTEIN-RELATED"/>
    <property type="match status" value="1"/>
</dbReference>
<dbReference type="Gene3D" id="3.30.390.110">
    <property type="match status" value="1"/>
</dbReference>
<dbReference type="PANTHER" id="PTHR23405:SF9">
    <property type="entry name" value="PROTEIN MAK16 HOMOLOG"/>
    <property type="match status" value="1"/>
</dbReference>
<dbReference type="Pfam" id="PF01778">
    <property type="entry name" value="Ribosomal_L28e"/>
    <property type="match status" value="1"/>
</dbReference>
<feature type="transmembrane region" description="Helical" evidence="3">
    <location>
        <begin position="107"/>
        <end position="132"/>
    </location>
</feature>
<evidence type="ECO:0000256" key="3">
    <source>
        <dbReference type="SAM" id="Phobius"/>
    </source>
</evidence>
<sequence>MQNDEAIWHDIRYIHCCYMAKIETGIFCRNPYNVTGICSRSSCPLANSRYATIRDHDGVFYLYMKTIERAHTPKHLWERIKLPRNYEKALELIDKHLVRALEIDRSLFLFIFLFLFFFFHFQLCGSIKIIIFRFSCIGPRCCSTWLNKD</sequence>
<evidence type="ECO:0000259" key="4">
    <source>
        <dbReference type="Pfam" id="PF01778"/>
    </source>
</evidence>
<name>A0ABQ7BDE1_BRACR</name>
<keyword evidence="3" id="KW-0812">Transmembrane</keyword>
<keyword evidence="6" id="KW-1185">Reference proteome</keyword>
<evidence type="ECO:0000256" key="1">
    <source>
        <dbReference type="ARBA" id="ARBA00004123"/>
    </source>
</evidence>
<dbReference type="Proteomes" id="UP000266723">
    <property type="component" value="Unassembled WGS sequence"/>
</dbReference>
<proteinExistence type="predicted"/>
<dbReference type="EMBL" id="QGKV02001507">
    <property type="protein sequence ID" value="KAF3530332.1"/>
    <property type="molecule type" value="Genomic_DNA"/>
</dbReference>
<evidence type="ECO:0000313" key="5">
    <source>
        <dbReference type="EMBL" id="KAF3530332.1"/>
    </source>
</evidence>
<keyword evidence="3" id="KW-0472">Membrane</keyword>
<comment type="caution">
    <text evidence="5">The sequence shown here is derived from an EMBL/GenBank/DDBJ whole genome shotgun (WGS) entry which is preliminary data.</text>
</comment>
<reference evidence="5 6" key="1">
    <citation type="journal article" date="2020" name="BMC Genomics">
        <title>Intraspecific diversification of the crop wild relative Brassica cretica Lam. using demographic model selection.</title>
        <authorList>
            <person name="Kioukis A."/>
            <person name="Michalopoulou V.A."/>
            <person name="Briers L."/>
            <person name="Pirintsos S."/>
            <person name="Studholme D.J."/>
            <person name="Pavlidis P."/>
            <person name="Sarris P.F."/>
        </authorList>
    </citation>
    <scope>NUCLEOTIDE SEQUENCE [LARGE SCALE GENOMIC DNA]</scope>
    <source>
        <strain evidence="6">cv. PFS-1207/04</strain>
    </source>
</reference>
<comment type="subcellular location">
    <subcellularLocation>
        <location evidence="1">Nucleus</location>
    </subcellularLocation>
</comment>
<organism evidence="5 6">
    <name type="scientific">Brassica cretica</name>
    <name type="common">Mustard</name>
    <dbReference type="NCBI Taxonomy" id="69181"/>
    <lineage>
        <taxon>Eukaryota</taxon>
        <taxon>Viridiplantae</taxon>
        <taxon>Streptophyta</taxon>
        <taxon>Embryophyta</taxon>
        <taxon>Tracheophyta</taxon>
        <taxon>Spermatophyta</taxon>
        <taxon>Magnoliopsida</taxon>
        <taxon>eudicotyledons</taxon>
        <taxon>Gunneridae</taxon>
        <taxon>Pentapetalae</taxon>
        <taxon>rosids</taxon>
        <taxon>malvids</taxon>
        <taxon>Brassicales</taxon>
        <taxon>Brassicaceae</taxon>
        <taxon>Brassiceae</taxon>
        <taxon>Brassica</taxon>
    </lineage>
</organism>
<evidence type="ECO:0000313" key="6">
    <source>
        <dbReference type="Proteomes" id="UP000266723"/>
    </source>
</evidence>
<keyword evidence="3" id="KW-1133">Transmembrane helix</keyword>
<keyword evidence="2" id="KW-0539">Nucleus</keyword>
<gene>
    <name evidence="5" type="ORF">DY000_02041876</name>
</gene>
<evidence type="ECO:0000256" key="2">
    <source>
        <dbReference type="ARBA" id="ARBA00023242"/>
    </source>
</evidence>
<feature type="domain" description="Ribosomal eL28/Mak16" evidence="4">
    <location>
        <begin position="7"/>
        <end position="97"/>
    </location>
</feature>